<reference evidence="9 10" key="1">
    <citation type="submission" date="2019-12" db="EMBL/GenBank/DDBJ databases">
        <authorList>
            <person name="Alioto T."/>
            <person name="Alioto T."/>
            <person name="Gomez Garrido J."/>
        </authorList>
    </citation>
    <scope>NUCLEOTIDE SEQUENCE [LARGE SCALE GENOMIC DNA]</scope>
</reference>
<organism evidence="9 10">
    <name type="scientific">Olea europaea subsp. europaea</name>
    <dbReference type="NCBI Taxonomy" id="158383"/>
    <lineage>
        <taxon>Eukaryota</taxon>
        <taxon>Viridiplantae</taxon>
        <taxon>Streptophyta</taxon>
        <taxon>Embryophyta</taxon>
        <taxon>Tracheophyta</taxon>
        <taxon>Spermatophyta</taxon>
        <taxon>Magnoliopsida</taxon>
        <taxon>eudicotyledons</taxon>
        <taxon>Gunneridae</taxon>
        <taxon>Pentapetalae</taxon>
        <taxon>asterids</taxon>
        <taxon>lamiids</taxon>
        <taxon>Lamiales</taxon>
        <taxon>Oleaceae</taxon>
        <taxon>Oleeae</taxon>
        <taxon>Olea</taxon>
    </lineage>
</organism>
<dbReference type="GO" id="GO:0006334">
    <property type="term" value="P:nucleosome assembly"/>
    <property type="evidence" value="ECO:0007669"/>
    <property type="project" value="InterPro"/>
</dbReference>
<comment type="subcellular location">
    <subcellularLocation>
        <location evidence="2">Chromosome</location>
    </subcellularLocation>
    <subcellularLocation>
        <location evidence="1">Nucleus</location>
    </subcellularLocation>
</comment>
<dbReference type="Gramene" id="OE9A082463T2">
    <property type="protein sequence ID" value="OE9A082463C2"/>
    <property type="gene ID" value="OE9A082463"/>
</dbReference>
<evidence type="ECO:0000256" key="4">
    <source>
        <dbReference type="ARBA" id="ARBA00023125"/>
    </source>
</evidence>
<evidence type="ECO:0000313" key="10">
    <source>
        <dbReference type="Proteomes" id="UP000594638"/>
    </source>
</evidence>
<dbReference type="Proteomes" id="UP000594638">
    <property type="component" value="Unassembled WGS sequence"/>
</dbReference>
<keyword evidence="3" id="KW-0158">Chromosome</keyword>
<dbReference type="GO" id="GO:0005634">
    <property type="term" value="C:nucleus"/>
    <property type="evidence" value="ECO:0007669"/>
    <property type="project" value="UniProtKB-SubCell"/>
</dbReference>
<keyword evidence="5" id="KW-0539">Nucleus</keyword>
<feature type="coiled-coil region" evidence="6">
    <location>
        <begin position="223"/>
        <end position="257"/>
    </location>
</feature>
<evidence type="ECO:0000256" key="1">
    <source>
        <dbReference type="ARBA" id="ARBA00004123"/>
    </source>
</evidence>
<feature type="compositionally biased region" description="Polar residues" evidence="7">
    <location>
        <begin position="47"/>
        <end position="67"/>
    </location>
</feature>
<feature type="domain" description="H15" evidence="8">
    <location>
        <begin position="100"/>
        <end position="168"/>
    </location>
</feature>
<dbReference type="PANTHER" id="PTHR46267:SF11">
    <property type="entry name" value="TELOMERE REPEAT-BINDING FACTOR 2"/>
    <property type="match status" value="1"/>
</dbReference>
<proteinExistence type="predicted"/>
<evidence type="ECO:0000256" key="2">
    <source>
        <dbReference type="ARBA" id="ARBA00004286"/>
    </source>
</evidence>
<dbReference type="InterPro" id="IPR005818">
    <property type="entry name" value="Histone_H1/H5_H15"/>
</dbReference>
<keyword evidence="4" id="KW-0238">DNA-binding</keyword>
<accession>A0A8S0UDI6</accession>
<feature type="region of interest" description="Disordered" evidence="7">
    <location>
        <begin position="47"/>
        <end position="75"/>
    </location>
</feature>
<dbReference type="PANTHER" id="PTHR46267">
    <property type="entry name" value="SINGLE MYB HISTONE 4"/>
    <property type="match status" value="1"/>
</dbReference>
<evidence type="ECO:0000259" key="8">
    <source>
        <dbReference type="PROSITE" id="PS51504"/>
    </source>
</evidence>
<dbReference type="EMBL" id="CACTIH010007750">
    <property type="protein sequence ID" value="CAA3017854.1"/>
    <property type="molecule type" value="Genomic_DNA"/>
</dbReference>
<evidence type="ECO:0000313" key="9">
    <source>
        <dbReference type="EMBL" id="CAA3017854.1"/>
    </source>
</evidence>
<keyword evidence="10" id="KW-1185">Reference proteome</keyword>
<dbReference type="GO" id="GO:0000786">
    <property type="term" value="C:nucleosome"/>
    <property type="evidence" value="ECO:0007669"/>
    <property type="project" value="InterPro"/>
</dbReference>
<dbReference type="InterPro" id="IPR036388">
    <property type="entry name" value="WH-like_DNA-bd_sf"/>
</dbReference>
<evidence type="ECO:0000256" key="7">
    <source>
        <dbReference type="SAM" id="MobiDB-lite"/>
    </source>
</evidence>
<protein>
    <submittedName>
        <fullName evidence="9">Telomere repeat-binding factor 1-like</fullName>
    </submittedName>
</protein>
<evidence type="ECO:0000256" key="3">
    <source>
        <dbReference type="ARBA" id="ARBA00022454"/>
    </source>
</evidence>
<dbReference type="Gene3D" id="1.10.10.10">
    <property type="entry name" value="Winged helix-like DNA-binding domain superfamily/Winged helix DNA-binding domain"/>
    <property type="match status" value="1"/>
</dbReference>
<evidence type="ECO:0000256" key="5">
    <source>
        <dbReference type="ARBA" id="ARBA00023242"/>
    </source>
</evidence>
<dbReference type="OrthoDB" id="608866at2759"/>
<name>A0A8S0UDI6_OLEEU</name>
<dbReference type="Pfam" id="PF00538">
    <property type="entry name" value="Linker_histone"/>
    <property type="match status" value="1"/>
</dbReference>
<dbReference type="CDD" id="cd11660">
    <property type="entry name" value="SANT_TRF"/>
    <property type="match status" value="1"/>
</dbReference>
<feature type="non-terminal residue" evidence="9">
    <location>
        <position position="287"/>
    </location>
</feature>
<sequence>DRLCKHGIGKWSEILKDPEFKIVLSSRTNVNLKDKWRNMNMMASGSGSQYKASTLSKNNQKTSNDDGNSVAPGMVTENDTEALPLAVYGETPEETSSKTQISRLDDLILEAITKLKEPHGSNRAAIMQYIVECQLAPPDFEKKLAANLKILTEAGRLVKVKRLYKIASSSMSLDVGKDPSPLLQGETHKVSSEVYINKFRMLTRAEVDAELEAMMRMTRQKAAAAAERAVEEAEAAIAAAEEAEREAKEAEAKAEAAWCVAEEEMKSFKHKNVHARIPGGKYARAFF</sequence>
<dbReference type="AlphaFoldDB" id="A0A8S0UDI6"/>
<keyword evidence="6" id="KW-0175">Coiled coil</keyword>
<dbReference type="SUPFAM" id="SSF46785">
    <property type="entry name" value="Winged helix' DNA-binding domain"/>
    <property type="match status" value="1"/>
</dbReference>
<comment type="caution">
    <text evidence="9">The sequence shown here is derived from an EMBL/GenBank/DDBJ whole genome shotgun (WGS) entry which is preliminary data.</text>
</comment>
<dbReference type="GO" id="GO:0003691">
    <property type="term" value="F:double-stranded telomeric DNA binding"/>
    <property type="evidence" value="ECO:0007669"/>
    <property type="project" value="InterPro"/>
</dbReference>
<dbReference type="SMART" id="SM00526">
    <property type="entry name" value="H15"/>
    <property type="match status" value="1"/>
</dbReference>
<evidence type="ECO:0000256" key="6">
    <source>
        <dbReference type="SAM" id="Coils"/>
    </source>
</evidence>
<dbReference type="InterPro" id="IPR044597">
    <property type="entry name" value="SMH1-6"/>
</dbReference>
<dbReference type="SUPFAM" id="SSF46689">
    <property type="entry name" value="Homeodomain-like"/>
    <property type="match status" value="1"/>
</dbReference>
<dbReference type="Gene3D" id="1.10.246.220">
    <property type="match status" value="1"/>
</dbReference>
<dbReference type="PROSITE" id="PS51504">
    <property type="entry name" value="H15"/>
    <property type="match status" value="1"/>
</dbReference>
<dbReference type="InterPro" id="IPR009057">
    <property type="entry name" value="Homeodomain-like_sf"/>
</dbReference>
<gene>
    <name evidence="9" type="ORF">OLEA9_A082463</name>
</gene>
<dbReference type="InterPro" id="IPR036390">
    <property type="entry name" value="WH_DNA-bd_sf"/>
</dbReference>